<dbReference type="Pfam" id="PF05050">
    <property type="entry name" value="Methyltransf_21"/>
    <property type="match status" value="1"/>
</dbReference>
<dbReference type="InterPro" id="IPR006342">
    <property type="entry name" value="FkbM_mtfrase"/>
</dbReference>
<dbReference type="Proteomes" id="UP000078512">
    <property type="component" value="Unassembled WGS sequence"/>
</dbReference>
<dbReference type="PANTHER" id="PTHR32026">
    <property type="entry name" value="METHYLTRANSFERASE-LIKE PROTEIN 24"/>
    <property type="match status" value="1"/>
</dbReference>
<proteinExistence type="predicted"/>
<dbReference type="InterPro" id="IPR029063">
    <property type="entry name" value="SAM-dependent_MTases_sf"/>
</dbReference>
<feature type="domain" description="Methyltransferase FkbM" evidence="1">
    <location>
        <begin position="55"/>
        <end position="134"/>
    </location>
</feature>
<name>A0A197JHV4_9FUNG</name>
<organism evidence="2 3">
    <name type="scientific">Linnemannia elongata AG-77</name>
    <dbReference type="NCBI Taxonomy" id="1314771"/>
    <lineage>
        <taxon>Eukaryota</taxon>
        <taxon>Fungi</taxon>
        <taxon>Fungi incertae sedis</taxon>
        <taxon>Mucoromycota</taxon>
        <taxon>Mortierellomycotina</taxon>
        <taxon>Mortierellomycetes</taxon>
        <taxon>Mortierellales</taxon>
        <taxon>Mortierellaceae</taxon>
        <taxon>Linnemannia</taxon>
    </lineage>
</organism>
<reference evidence="2 3" key="1">
    <citation type="submission" date="2016-05" db="EMBL/GenBank/DDBJ databases">
        <title>Genome sequencing reveals origins of a unique bacterial endosymbiosis in the earliest lineages of terrestrial Fungi.</title>
        <authorList>
            <consortium name="DOE Joint Genome Institute"/>
            <person name="Uehling J."/>
            <person name="Gryganskyi A."/>
            <person name="Hameed K."/>
            <person name="Tschaplinski T."/>
            <person name="Misztal P."/>
            <person name="Wu S."/>
            <person name="Desiro A."/>
            <person name="Vande Pol N."/>
            <person name="Du Z.-Y."/>
            <person name="Zienkiewicz A."/>
            <person name="Zienkiewicz K."/>
            <person name="Morin E."/>
            <person name="Tisserant E."/>
            <person name="Splivallo R."/>
            <person name="Hainaut M."/>
            <person name="Henrissat B."/>
            <person name="Ohm R."/>
            <person name="Kuo A."/>
            <person name="Yan J."/>
            <person name="Lipzen A."/>
            <person name="Nolan M."/>
            <person name="Labutti K."/>
            <person name="Barry K."/>
            <person name="Goldstein A."/>
            <person name="Labbe J."/>
            <person name="Schadt C."/>
            <person name="Tuskan G."/>
            <person name="Grigoriev I."/>
            <person name="Martin F."/>
            <person name="Vilgalys R."/>
            <person name="Bonito G."/>
        </authorList>
    </citation>
    <scope>NUCLEOTIDE SEQUENCE [LARGE SCALE GENOMIC DNA]</scope>
    <source>
        <strain evidence="2 3">AG-77</strain>
    </source>
</reference>
<keyword evidence="3" id="KW-1185">Reference proteome</keyword>
<dbReference type="OrthoDB" id="10006218at2759"/>
<dbReference type="STRING" id="1314771.A0A197JHV4"/>
<dbReference type="EMBL" id="KV442089">
    <property type="protein sequence ID" value="OAQ24725.1"/>
    <property type="molecule type" value="Genomic_DNA"/>
</dbReference>
<evidence type="ECO:0000313" key="3">
    <source>
        <dbReference type="Proteomes" id="UP000078512"/>
    </source>
</evidence>
<protein>
    <recommendedName>
        <fullName evidence="1">Methyltransferase FkbM domain-containing protein</fullName>
    </recommendedName>
</protein>
<dbReference type="InterPro" id="IPR026913">
    <property type="entry name" value="METTL24"/>
</dbReference>
<evidence type="ECO:0000313" key="2">
    <source>
        <dbReference type="EMBL" id="OAQ24725.1"/>
    </source>
</evidence>
<dbReference type="Gene3D" id="3.40.50.150">
    <property type="entry name" value="Vaccinia Virus protein VP39"/>
    <property type="match status" value="1"/>
</dbReference>
<sequence length="185" mass="21430">MTKDTGTFSFELELVKRAGCEVWIYAPSLPSKVTNQPELRDNPMIHFVETAIGKTDRISRDGTPFITLSTIMKDNGHFWVDFLKLDVEGAEYRLLDSWMEHYDDVLPFSQLLVEIHLIDEDGDEVLFSDFRQWWERVEAAGLRPFWAEQDLSSESLMASLNLTGEPVKFSHYSFINTRGRHILVK</sequence>
<dbReference type="PANTHER" id="PTHR32026:SF10">
    <property type="entry name" value="METHYLTRANSFERASE-LIKE PROTEIN 24-RELATED"/>
    <property type="match status" value="1"/>
</dbReference>
<dbReference type="SUPFAM" id="SSF53335">
    <property type="entry name" value="S-adenosyl-L-methionine-dependent methyltransferases"/>
    <property type="match status" value="1"/>
</dbReference>
<gene>
    <name evidence="2" type="ORF">K457DRAFT_810569</name>
</gene>
<evidence type="ECO:0000259" key="1">
    <source>
        <dbReference type="Pfam" id="PF05050"/>
    </source>
</evidence>
<dbReference type="AlphaFoldDB" id="A0A197JHV4"/>
<accession>A0A197JHV4</accession>